<accession>A0A816X0S2</accession>
<sequence length="352" mass="40418">MAFRLDRSSRVFSFGEHGGSKREAIGTALNRCVSRRMIFYLRPWKGTITSRLQERKAIWMAPDESSSRTWRLQERKAMAHVLGVVYFLHDINIEENMEVQWDVSEDHDQSSFLGLGVVNYEDILPSIHPFRWKMKMEAPREKKQWDLPIPWPDECKSLLLKIGSLSFLFEFEHGETIGIIDEKGFPLWMEMMMVEVSKEKISRLLLGLFMSPVSVVSNFNMVVSSRMNLELPIVACASEVDLRALQWLPRGAVFINQFTLFLLVVHPFKLKNNQQMGKPSRLLIKPLKGRFSGLLSLTSSDEEGSRCKLQVPSSSFFWEASLIFGNTLTTGHMNLAFVRIWSETCLSDSEGT</sequence>
<dbReference type="EMBL" id="HG994356">
    <property type="protein sequence ID" value="CAF2140828.1"/>
    <property type="molecule type" value="Genomic_DNA"/>
</dbReference>
<organism evidence="1">
    <name type="scientific">Brassica napus</name>
    <name type="common">Rape</name>
    <dbReference type="NCBI Taxonomy" id="3708"/>
    <lineage>
        <taxon>Eukaryota</taxon>
        <taxon>Viridiplantae</taxon>
        <taxon>Streptophyta</taxon>
        <taxon>Embryophyta</taxon>
        <taxon>Tracheophyta</taxon>
        <taxon>Spermatophyta</taxon>
        <taxon>Magnoliopsida</taxon>
        <taxon>eudicotyledons</taxon>
        <taxon>Gunneridae</taxon>
        <taxon>Pentapetalae</taxon>
        <taxon>rosids</taxon>
        <taxon>malvids</taxon>
        <taxon>Brassicales</taxon>
        <taxon>Brassicaceae</taxon>
        <taxon>Brassiceae</taxon>
        <taxon>Brassica</taxon>
    </lineage>
</organism>
<name>A0A816X0S2_BRANA</name>
<protein>
    <submittedName>
        <fullName evidence="1">(rape) hypothetical protein</fullName>
    </submittedName>
</protein>
<dbReference type="Proteomes" id="UP001295469">
    <property type="component" value="Chromosome A02"/>
</dbReference>
<gene>
    <name evidence="1" type="ORF">DARMORV10_A02P22700.1</name>
</gene>
<proteinExistence type="predicted"/>
<reference evidence="1" key="1">
    <citation type="submission" date="2021-01" db="EMBL/GenBank/DDBJ databases">
        <authorList>
            <consortium name="Genoscope - CEA"/>
            <person name="William W."/>
        </authorList>
    </citation>
    <scope>NUCLEOTIDE SEQUENCE</scope>
</reference>
<feature type="non-terminal residue" evidence="1">
    <location>
        <position position="1"/>
    </location>
</feature>
<dbReference type="AlphaFoldDB" id="A0A816X0S2"/>
<evidence type="ECO:0000313" key="1">
    <source>
        <dbReference type="EMBL" id="CAF2140828.1"/>
    </source>
</evidence>